<evidence type="ECO:0000313" key="2">
    <source>
        <dbReference type="EMBL" id="AOW98202.1"/>
    </source>
</evidence>
<dbReference type="STRING" id="1458985.BJP34_00975"/>
<proteinExistence type="predicted"/>
<accession>A0A1D8TKU6</accession>
<dbReference type="Proteomes" id="UP000177870">
    <property type="component" value="Chromosome"/>
</dbReference>
<organism evidence="2 3">
    <name type="scientific">Moorena producens PAL-8-15-08-1</name>
    <dbReference type="NCBI Taxonomy" id="1458985"/>
    <lineage>
        <taxon>Bacteria</taxon>
        <taxon>Bacillati</taxon>
        <taxon>Cyanobacteriota</taxon>
        <taxon>Cyanophyceae</taxon>
        <taxon>Coleofasciculales</taxon>
        <taxon>Coleofasciculaceae</taxon>
        <taxon>Moorena</taxon>
    </lineage>
</organism>
<gene>
    <name evidence="2" type="ORF">BJP34_00975</name>
</gene>
<dbReference type="Gene3D" id="3.40.30.10">
    <property type="entry name" value="Glutaredoxin"/>
    <property type="match status" value="1"/>
</dbReference>
<feature type="chain" id="PRO_5009438737" evidence="1">
    <location>
        <begin position="21"/>
        <end position="176"/>
    </location>
</feature>
<name>A0A1D8TKU6_9CYAN</name>
<dbReference type="AlphaFoldDB" id="A0A1D8TKU6"/>
<dbReference type="InterPro" id="IPR048069">
    <property type="entry name" value="Thylak_slr1796"/>
</dbReference>
<dbReference type="InterPro" id="IPR036249">
    <property type="entry name" value="Thioredoxin-like_sf"/>
</dbReference>
<evidence type="ECO:0000313" key="3">
    <source>
        <dbReference type="Proteomes" id="UP000177870"/>
    </source>
</evidence>
<protein>
    <submittedName>
        <fullName evidence="2">Thioredoxin family protein</fullName>
    </submittedName>
</protein>
<sequence>MILVGLLSCWYLLGTPSALASFDDDSFDGNIFALYAGNGSIVPPRITLEDSLRREKPALLVFYVDDSRDCKLYSVTISKLQEPYGRAASFIPVNIDTLLADATYTPTEAGYYYQDLIPQTVLIDQNAEVVLNEIGQVPYEQIDDVFREVFNLLPRSESVELKLRTVNDINAQLTSE</sequence>
<dbReference type="SUPFAM" id="SSF52833">
    <property type="entry name" value="Thioredoxin-like"/>
    <property type="match status" value="1"/>
</dbReference>
<reference evidence="3" key="1">
    <citation type="submission" date="2016-10" db="EMBL/GenBank/DDBJ databases">
        <title>Comparative genomics uncovers the prolific and rare metabolic potential of the cyanobacterial genus Moorea.</title>
        <authorList>
            <person name="Leao T."/>
            <person name="Castelao G."/>
            <person name="Korobeynikov A."/>
            <person name="Monroe E.A."/>
            <person name="Podell S."/>
            <person name="Glukhov E."/>
            <person name="Allen E."/>
            <person name="Gerwick W.H."/>
            <person name="Gerwick L."/>
        </authorList>
    </citation>
    <scope>NUCLEOTIDE SEQUENCE [LARGE SCALE GENOMIC DNA]</scope>
    <source>
        <strain evidence="3">PAL-8-15-08-1</strain>
    </source>
</reference>
<dbReference type="NCBIfam" id="NF038096">
    <property type="entry name" value="thylak_slr1796"/>
    <property type="match status" value="1"/>
</dbReference>
<evidence type="ECO:0000256" key="1">
    <source>
        <dbReference type="SAM" id="SignalP"/>
    </source>
</evidence>
<dbReference type="RefSeq" id="WP_070390713.1">
    <property type="nucleotide sequence ID" value="NZ_CP017599.1"/>
</dbReference>
<dbReference type="EMBL" id="CP017599">
    <property type="protein sequence ID" value="AOW98202.1"/>
    <property type="molecule type" value="Genomic_DNA"/>
</dbReference>
<feature type="signal peptide" evidence="1">
    <location>
        <begin position="1"/>
        <end position="20"/>
    </location>
</feature>
<dbReference type="OrthoDB" id="423037at2"/>
<dbReference type="KEGG" id="mpro:BJP34_00975"/>
<keyword evidence="1" id="KW-0732">Signal</keyword>